<dbReference type="Pfam" id="PF07525">
    <property type="entry name" value="SOCS_box"/>
    <property type="match status" value="1"/>
</dbReference>
<dbReference type="Pfam" id="PF12796">
    <property type="entry name" value="Ank_2"/>
    <property type="match status" value="1"/>
</dbReference>
<dbReference type="SUPFAM" id="SSF158235">
    <property type="entry name" value="SOCS box-like"/>
    <property type="match status" value="1"/>
</dbReference>
<dbReference type="InterPro" id="IPR002110">
    <property type="entry name" value="Ankyrin_rpt"/>
</dbReference>
<name>A0A8S3UAD0_MYTED</name>
<feature type="repeat" description="ANK" evidence="3">
    <location>
        <begin position="83"/>
        <end position="115"/>
    </location>
</feature>
<dbReference type="PANTHER" id="PTHR24173">
    <property type="entry name" value="ANKYRIN REPEAT CONTAINING"/>
    <property type="match status" value="1"/>
</dbReference>
<dbReference type="SUPFAM" id="SSF48403">
    <property type="entry name" value="Ankyrin repeat"/>
    <property type="match status" value="1"/>
</dbReference>
<evidence type="ECO:0000313" key="5">
    <source>
        <dbReference type="EMBL" id="CAG2237824.1"/>
    </source>
</evidence>
<dbReference type="AlphaFoldDB" id="A0A8S3UAD0"/>
<feature type="domain" description="SOCS box" evidence="4">
    <location>
        <begin position="302"/>
        <end position="359"/>
    </location>
</feature>
<dbReference type="PROSITE" id="PS50225">
    <property type="entry name" value="SOCS"/>
    <property type="match status" value="1"/>
</dbReference>
<evidence type="ECO:0000256" key="3">
    <source>
        <dbReference type="PROSITE-ProRule" id="PRU00023"/>
    </source>
</evidence>
<dbReference type="GO" id="GO:0035556">
    <property type="term" value="P:intracellular signal transduction"/>
    <property type="evidence" value="ECO:0007669"/>
    <property type="project" value="InterPro"/>
</dbReference>
<evidence type="ECO:0000256" key="2">
    <source>
        <dbReference type="ARBA" id="ARBA00023043"/>
    </source>
</evidence>
<dbReference type="Gene3D" id="1.25.40.20">
    <property type="entry name" value="Ankyrin repeat-containing domain"/>
    <property type="match status" value="2"/>
</dbReference>
<dbReference type="InterPro" id="IPR036770">
    <property type="entry name" value="Ankyrin_rpt-contain_sf"/>
</dbReference>
<organism evidence="5 6">
    <name type="scientific">Mytilus edulis</name>
    <name type="common">Blue mussel</name>
    <dbReference type="NCBI Taxonomy" id="6550"/>
    <lineage>
        <taxon>Eukaryota</taxon>
        <taxon>Metazoa</taxon>
        <taxon>Spiralia</taxon>
        <taxon>Lophotrochozoa</taxon>
        <taxon>Mollusca</taxon>
        <taxon>Bivalvia</taxon>
        <taxon>Autobranchia</taxon>
        <taxon>Pteriomorphia</taxon>
        <taxon>Mytilida</taxon>
        <taxon>Mytiloidea</taxon>
        <taxon>Mytilidae</taxon>
        <taxon>Mytilinae</taxon>
        <taxon>Mytilus</taxon>
    </lineage>
</organism>
<reference evidence="5" key="1">
    <citation type="submission" date="2021-03" db="EMBL/GenBank/DDBJ databases">
        <authorList>
            <person name="Bekaert M."/>
        </authorList>
    </citation>
    <scope>NUCLEOTIDE SEQUENCE</scope>
</reference>
<dbReference type="InterPro" id="IPR001496">
    <property type="entry name" value="SOCS_box"/>
</dbReference>
<evidence type="ECO:0000256" key="1">
    <source>
        <dbReference type="ARBA" id="ARBA00022737"/>
    </source>
</evidence>
<keyword evidence="1" id="KW-0677">Repeat</keyword>
<dbReference type="Proteomes" id="UP000683360">
    <property type="component" value="Unassembled WGS sequence"/>
</dbReference>
<dbReference type="OrthoDB" id="341259at2759"/>
<dbReference type="PROSITE" id="PS50297">
    <property type="entry name" value="ANK_REP_REGION"/>
    <property type="match status" value="1"/>
</dbReference>
<keyword evidence="6" id="KW-1185">Reference proteome</keyword>
<keyword evidence="2 3" id="KW-0040">ANK repeat</keyword>
<protein>
    <recommendedName>
        <fullName evidence="4">SOCS box domain-containing protein</fullName>
    </recommendedName>
</protein>
<comment type="caution">
    <text evidence="5">The sequence shown here is derived from an EMBL/GenBank/DDBJ whole genome shotgun (WGS) entry which is preliminary data.</text>
</comment>
<dbReference type="PROSITE" id="PS50088">
    <property type="entry name" value="ANK_REPEAT"/>
    <property type="match status" value="2"/>
</dbReference>
<dbReference type="CDD" id="cd03716">
    <property type="entry name" value="SOCS_ASB_like"/>
    <property type="match status" value="1"/>
</dbReference>
<sequence>MYARNVGQLYERREIITRTLSSLIQAIERNDSETVWDILSTIKGEQSSILLAYGTAIQNGNLDIVRYFIELGHVRVDDTNLMFGETVLMQSVRYGHLSVVKYLLQNEADVNLKSSQNGVTALHVCVSGPESPPNNIEILDCLLKNNKIDLEVRDNDGNTPLMKASGQIKYEEMKRLLQAGCDMYNMNQRRGHIAPHYCILTHYHPNYLLEVGRCFRLFLECRVNPDFRDQRGFPSIGYVIDTGNYDILHQLLYVNCDINILYRDLPDQMIQFPPLIHAYQKMQTFIQILVASGCEIYKWHEILKHDLPGTDKDLNCTRKYLKPRKLKELCRISIRQKLGYYPHTIIDQIGLPKVLCDYILLKDVFNVELS</sequence>
<accession>A0A8S3UAD0</accession>
<proteinExistence type="predicted"/>
<dbReference type="SMART" id="SM00969">
    <property type="entry name" value="SOCS_box"/>
    <property type="match status" value="1"/>
</dbReference>
<gene>
    <name evidence="5" type="ORF">MEDL_50245</name>
</gene>
<dbReference type="Gene3D" id="1.10.750.20">
    <property type="entry name" value="SOCS box"/>
    <property type="match status" value="1"/>
</dbReference>
<evidence type="ECO:0000259" key="4">
    <source>
        <dbReference type="PROSITE" id="PS50225"/>
    </source>
</evidence>
<evidence type="ECO:0000313" key="6">
    <source>
        <dbReference type="Proteomes" id="UP000683360"/>
    </source>
</evidence>
<dbReference type="EMBL" id="CAJPWZ010002407">
    <property type="protein sequence ID" value="CAG2237824.1"/>
    <property type="molecule type" value="Genomic_DNA"/>
</dbReference>
<dbReference type="InterPro" id="IPR036036">
    <property type="entry name" value="SOCS_box-like_dom_sf"/>
</dbReference>
<feature type="repeat" description="ANK" evidence="3">
    <location>
        <begin position="156"/>
        <end position="188"/>
    </location>
</feature>
<dbReference type="SMART" id="SM00248">
    <property type="entry name" value="ANK"/>
    <property type="match status" value="5"/>
</dbReference>
<dbReference type="PANTHER" id="PTHR24173:SF74">
    <property type="entry name" value="ANKYRIN REPEAT DOMAIN-CONTAINING PROTEIN 16"/>
    <property type="match status" value="1"/>
</dbReference>